<proteinExistence type="predicted"/>
<dbReference type="EMBL" id="JYDJ01000264">
    <property type="protein sequence ID" value="KRX38539.1"/>
    <property type="molecule type" value="Genomic_DNA"/>
</dbReference>
<evidence type="ECO:0000313" key="2">
    <source>
        <dbReference type="Proteomes" id="UP000055048"/>
    </source>
</evidence>
<name>A0A0V0THP0_9BILA</name>
<comment type="caution">
    <text evidence="1">The sequence shown here is derived from an EMBL/GenBank/DDBJ whole genome shotgun (WGS) entry which is preliminary data.</text>
</comment>
<accession>A0A0V0THP0</accession>
<organism evidence="1 2">
    <name type="scientific">Trichinella murrelli</name>
    <dbReference type="NCBI Taxonomy" id="144512"/>
    <lineage>
        <taxon>Eukaryota</taxon>
        <taxon>Metazoa</taxon>
        <taxon>Ecdysozoa</taxon>
        <taxon>Nematoda</taxon>
        <taxon>Enoplea</taxon>
        <taxon>Dorylaimia</taxon>
        <taxon>Trichinellida</taxon>
        <taxon>Trichinellidae</taxon>
        <taxon>Trichinella</taxon>
    </lineage>
</organism>
<evidence type="ECO:0000313" key="1">
    <source>
        <dbReference type="EMBL" id="KRX38539.1"/>
    </source>
</evidence>
<dbReference type="Proteomes" id="UP000055048">
    <property type="component" value="Unassembled WGS sequence"/>
</dbReference>
<sequence>MRPKLLDRKLWMLIHREVFDVITLMNHVRHLQICPHYGTAF</sequence>
<protein>
    <submittedName>
        <fullName evidence="1">Uncharacterized protein</fullName>
    </submittedName>
</protein>
<reference evidence="1 2" key="1">
    <citation type="submission" date="2015-01" db="EMBL/GenBank/DDBJ databases">
        <title>Evolution of Trichinella species and genotypes.</title>
        <authorList>
            <person name="Korhonen P.K."/>
            <person name="Edoardo P."/>
            <person name="Giuseppe L.R."/>
            <person name="Gasser R.B."/>
        </authorList>
    </citation>
    <scope>NUCLEOTIDE SEQUENCE [LARGE SCALE GENOMIC DNA]</scope>
    <source>
        <strain evidence="1">ISS417</strain>
    </source>
</reference>
<keyword evidence="2" id="KW-1185">Reference proteome</keyword>
<dbReference type="AlphaFoldDB" id="A0A0V0THP0"/>
<gene>
    <name evidence="1" type="ORF">T05_15537</name>
</gene>